<keyword evidence="8" id="KW-1185">Reference proteome</keyword>
<dbReference type="AlphaFoldDB" id="A0A5C6MHP4"/>
<dbReference type="InterPro" id="IPR039425">
    <property type="entry name" value="RNA_pol_sigma-70-like"/>
</dbReference>
<feature type="region of interest" description="Disordered" evidence="5">
    <location>
        <begin position="1"/>
        <end position="20"/>
    </location>
</feature>
<dbReference type="NCBIfam" id="TIGR02937">
    <property type="entry name" value="sigma70-ECF"/>
    <property type="match status" value="1"/>
</dbReference>
<dbReference type="EMBL" id="SRHE01000008">
    <property type="protein sequence ID" value="TWW12559.1"/>
    <property type="molecule type" value="Genomic_DNA"/>
</dbReference>
<reference evidence="7 8" key="1">
    <citation type="submission" date="2019-08" db="EMBL/GenBank/DDBJ databases">
        <title>100 year-old enigma solved: identification of Planctomyces bekefii, the type genus and species of the phylum Planctomycetes.</title>
        <authorList>
            <person name="Svetlana D.N."/>
            <person name="Overmann J."/>
        </authorList>
    </citation>
    <scope>NUCLEOTIDE SEQUENCE [LARGE SCALE GENOMIC DNA]</scope>
    <source>
        <strain evidence="7">Phe10_nw2017</strain>
    </source>
</reference>
<dbReference type="InterPro" id="IPR013324">
    <property type="entry name" value="RNA_pol_sigma_r3/r4-like"/>
</dbReference>
<reference evidence="7 8" key="2">
    <citation type="submission" date="2019-08" db="EMBL/GenBank/DDBJ databases">
        <authorList>
            <person name="Henke P."/>
        </authorList>
    </citation>
    <scope>NUCLEOTIDE SEQUENCE [LARGE SCALE GENOMIC DNA]</scope>
    <source>
        <strain evidence="7">Phe10_nw2017</strain>
    </source>
</reference>
<keyword evidence="4" id="KW-0804">Transcription</keyword>
<dbReference type="InterPro" id="IPR014284">
    <property type="entry name" value="RNA_pol_sigma-70_dom"/>
</dbReference>
<dbReference type="Pfam" id="PF04542">
    <property type="entry name" value="Sigma70_r2"/>
    <property type="match status" value="1"/>
</dbReference>
<dbReference type="Gene3D" id="1.10.1740.10">
    <property type="match status" value="1"/>
</dbReference>
<feature type="domain" description="RNA polymerase sigma-70 region 2" evidence="6">
    <location>
        <begin position="26"/>
        <end position="90"/>
    </location>
</feature>
<evidence type="ECO:0000256" key="5">
    <source>
        <dbReference type="SAM" id="MobiDB-lite"/>
    </source>
</evidence>
<evidence type="ECO:0000313" key="7">
    <source>
        <dbReference type="EMBL" id="TWW12559.1"/>
    </source>
</evidence>
<dbReference type="PANTHER" id="PTHR43133">
    <property type="entry name" value="RNA POLYMERASE ECF-TYPE SIGMA FACTO"/>
    <property type="match status" value="1"/>
</dbReference>
<dbReference type="SUPFAM" id="SSF88659">
    <property type="entry name" value="Sigma3 and sigma4 domains of RNA polymerase sigma factors"/>
    <property type="match status" value="1"/>
</dbReference>
<keyword evidence="2" id="KW-0805">Transcription regulation</keyword>
<dbReference type="SUPFAM" id="SSF88946">
    <property type="entry name" value="Sigma2 domain of RNA polymerase sigma factors"/>
    <property type="match status" value="1"/>
</dbReference>
<keyword evidence="3" id="KW-0731">Sigma factor</keyword>
<comment type="caution">
    <text evidence="7">The sequence shown here is derived from an EMBL/GenBank/DDBJ whole genome shotgun (WGS) entry which is preliminary data.</text>
</comment>
<evidence type="ECO:0000256" key="2">
    <source>
        <dbReference type="ARBA" id="ARBA00023015"/>
    </source>
</evidence>
<evidence type="ECO:0000313" key="8">
    <source>
        <dbReference type="Proteomes" id="UP000321083"/>
    </source>
</evidence>
<comment type="similarity">
    <text evidence="1">Belongs to the sigma-70 factor family. ECF subfamily.</text>
</comment>
<dbReference type="GO" id="GO:0006352">
    <property type="term" value="P:DNA-templated transcription initiation"/>
    <property type="evidence" value="ECO:0007669"/>
    <property type="project" value="InterPro"/>
</dbReference>
<evidence type="ECO:0000256" key="3">
    <source>
        <dbReference type="ARBA" id="ARBA00023082"/>
    </source>
</evidence>
<dbReference type="InterPro" id="IPR013325">
    <property type="entry name" value="RNA_pol_sigma_r2"/>
</dbReference>
<gene>
    <name evidence="7" type="ORF">E3A20_01070</name>
</gene>
<dbReference type="InterPro" id="IPR014331">
    <property type="entry name" value="RNA_pol_sigma70_ECF_RHOBA"/>
</dbReference>
<sequence>MTGASADESESSGAGTGGPNEEFVRLFTTVQRPLYMTILPMVHSPADAEEVLQEANVVILSKWAQFHSGTNFLAWARAIARLEVLRFRRRSFHRVQLLDDDVMELIAEKLEAEQLDLDEHREALVQCVGRLRQADQDLIRRRYAAGSSGDRVAGELGRPANSVYQSLGRIRRMLVECVRRRLAGGGAT</sequence>
<evidence type="ECO:0000256" key="4">
    <source>
        <dbReference type="ARBA" id="ARBA00023163"/>
    </source>
</evidence>
<dbReference type="GO" id="GO:0016987">
    <property type="term" value="F:sigma factor activity"/>
    <property type="evidence" value="ECO:0007669"/>
    <property type="project" value="UniProtKB-KW"/>
</dbReference>
<dbReference type="NCBIfam" id="TIGR02989">
    <property type="entry name" value="Sig-70_gvs1"/>
    <property type="match status" value="1"/>
</dbReference>
<keyword evidence="7" id="KW-0240">DNA-directed RNA polymerase</keyword>
<dbReference type="InterPro" id="IPR007627">
    <property type="entry name" value="RNA_pol_sigma70_r2"/>
</dbReference>
<dbReference type="Proteomes" id="UP000321083">
    <property type="component" value="Unassembled WGS sequence"/>
</dbReference>
<protein>
    <submittedName>
        <fullName evidence="7">DNA-directed RNA polymerase sigma-70 factor</fullName>
    </submittedName>
</protein>
<dbReference type="InterPro" id="IPR036388">
    <property type="entry name" value="WH-like_DNA-bd_sf"/>
</dbReference>
<dbReference type="PANTHER" id="PTHR43133:SF51">
    <property type="entry name" value="RNA POLYMERASE SIGMA FACTOR"/>
    <property type="match status" value="1"/>
</dbReference>
<evidence type="ECO:0000259" key="6">
    <source>
        <dbReference type="Pfam" id="PF04542"/>
    </source>
</evidence>
<dbReference type="Gene3D" id="1.10.10.10">
    <property type="entry name" value="Winged helix-like DNA-binding domain superfamily/Winged helix DNA-binding domain"/>
    <property type="match status" value="1"/>
</dbReference>
<organism evidence="7 8">
    <name type="scientific">Planctomyces bekefii</name>
    <dbReference type="NCBI Taxonomy" id="1653850"/>
    <lineage>
        <taxon>Bacteria</taxon>
        <taxon>Pseudomonadati</taxon>
        <taxon>Planctomycetota</taxon>
        <taxon>Planctomycetia</taxon>
        <taxon>Planctomycetales</taxon>
        <taxon>Planctomycetaceae</taxon>
        <taxon>Planctomyces</taxon>
    </lineage>
</organism>
<proteinExistence type="inferred from homology"/>
<evidence type="ECO:0000256" key="1">
    <source>
        <dbReference type="ARBA" id="ARBA00010641"/>
    </source>
</evidence>
<accession>A0A5C6MHP4</accession>
<dbReference type="GO" id="GO:0000428">
    <property type="term" value="C:DNA-directed RNA polymerase complex"/>
    <property type="evidence" value="ECO:0007669"/>
    <property type="project" value="UniProtKB-KW"/>
</dbReference>
<name>A0A5C6MHP4_9PLAN</name>